<dbReference type="RefSeq" id="WP_408337037.1">
    <property type="nucleotide sequence ID" value="NZ_JAQQCF010000012.1"/>
</dbReference>
<feature type="domain" description="HTH lysR-type" evidence="5">
    <location>
        <begin position="2"/>
        <end position="59"/>
    </location>
</feature>
<dbReference type="PANTHER" id="PTHR30419:SF8">
    <property type="entry name" value="NITROGEN ASSIMILATION TRANSCRIPTIONAL ACTIVATOR-RELATED"/>
    <property type="match status" value="1"/>
</dbReference>
<comment type="caution">
    <text evidence="6">The sequence shown here is derived from an EMBL/GenBank/DDBJ whole genome shotgun (WGS) entry which is preliminary data.</text>
</comment>
<dbReference type="PRINTS" id="PR00039">
    <property type="entry name" value="HTHLYSR"/>
</dbReference>
<dbReference type="CDD" id="cd05466">
    <property type="entry name" value="PBP2_LTTR_substrate"/>
    <property type="match status" value="1"/>
</dbReference>
<dbReference type="PROSITE" id="PS50931">
    <property type="entry name" value="HTH_LYSR"/>
    <property type="match status" value="1"/>
</dbReference>
<dbReference type="Gene3D" id="3.40.190.290">
    <property type="match status" value="1"/>
</dbReference>
<evidence type="ECO:0000259" key="5">
    <source>
        <dbReference type="PROSITE" id="PS50931"/>
    </source>
</evidence>
<gene>
    <name evidence="6" type="ORF">PQQ63_15485</name>
</gene>
<dbReference type="InterPro" id="IPR050950">
    <property type="entry name" value="HTH-type_LysR_regulators"/>
</dbReference>
<sequence>MLNSHLLRCFLAVLEHRTLTAAALHLCTTQPALSKSLRRLEDELGVPLFERKPGGMIPTAYGLALAHRARLIDQESDKARAELRTLREGGAGWLTIGIGPLWAVHILPDVLADLRLQHSGLRVRVVSGVLDTLRPELLKGEVDVVCAALDFPDQPGLIKEYLLDSEHVIIAHNTHPLAAAPLVTSAELSNCAFAGLHNDYAVLERMDRFFSLRGLRSPGFAVEAGSLEMLLSLVATGAFVATQSNQVLSRASRLGIQKLPTDGSIWSFRGGVVYREATVNSPLLQLFLQALRARFVQ</sequence>
<dbReference type="InterPro" id="IPR005119">
    <property type="entry name" value="LysR_subst-bd"/>
</dbReference>
<dbReference type="Proteomes" id="UP001629432">
    <property type="component" value="Unassembled WGS sequence"/>
</dbReference>
<name>A0ABW9DU77_9BURK</name>
<dbReference type="Pfam" id="PF00126">
    <property type="entry name" value="HTH_1"/>
    <property type="match status" value="1"/>
</dbReference>
<dbReference type="PANTHER" id="PTHR30419">
    <property type="entry name" value="HTH-TYPE TRANSCRIPTIONAL REGULATOR YBHD"/>
    <property type="match status" value="1"/>
</dbReference>
<comment type="similarity">
    <text evidence="1">Belongs to the LysR transcriptional regulatory family.</text>
</comment>
<proteinExistence type="inferred from homology"/>
<reference evidence="6 7" key="1">
    <citation type="journal article" date="2024" name="Chem. Sci.">
        <title>Discovery of megapolipeptins by genome mining of a Burkholderiales bacteria collection.</title>
        <authorList>
            <person name="Paulo B.S."/>
            <person name="Recchia M.J.J."/>
            <person name="Lee S."/>
            <person name="Fergusson C.H."/>
            <person name="Romanowski S.B."/>
            <person name="Hernandez A."/>
            <person name="Krull N."/>
            <person name="Liu D.Y."/>
            <person name="Cavanagh H."/>
            <person name="Bos A."/>
            <person name="Gray C.A."/>
            <person name="Murphy B.T."/>
            <person name="Linington R.G."/>
            <person name="Eustaquio A.S."/>
        </authorList>
    </citation>
    <scope>NUCLEOTIDE SEQUENCE [LARGE SCALE GENOMIC DNA]</scope>
    <source>
        <strain evidence="6 7">RL17-338-BIC-A</strain>
    </source>
</reference>
<dbReference type="Gene3D" id="1.10.10.10">
    <property type="entry name" value="Winged helix-like DNA-binding domain superfamily/Winged helix DNA-binding domain"/>
    <property type="match status" value="1"/>
</dbReference>
<keyword evidence="3" id="KW-0238">DNA-binding</keyword>
<dbReference type="InterPro" id="IPR036388">
    <property type="entry name" value="WH-like_DNA-bd_sf"/>
</dbReference>
<accession>A0ABW9DU77</accession>
<dbReference type="EMBL" id="JAQQCF010000012">
    <property type="protein sequence ID" value="MFM0638103.1"/>
    <property type="molecule type" value="Genomic_DNA"/>
</dbReference>
<dbReference type="Pfam" id="PF03466">
    <property type="entry name" value="LysR_substrate"/>
    <property type="match status" value="1"/>
</dbReference>
<evidence type="ECO:0000256" key="3">
    <source>
        <dbReference type="ARBA" id="ARBA00023125"/>
    </source>
</evidence>
<keyword evidence="7" id="KW-1185">Reference proteome</keyword>
<keyword evidence="2" id="KW-0805">Transcription regulation</keyword>
<keyword evidence="4" id="KW-0804">Transcription</keyword>
<dbReference type="InterPro" id="IPR036390">
    <property type="entry name" value="WH_DNA-bd_sf"/>
</dbReference>
<organism evidence="6 7">
    <name type="scientific">Paraburkholderia metrosideri</name>
    <dbReference type="NCBI Taxonomy" id="580937"/>
    <lineage>
        <taxon>Bacteria</taxon>
        <taxon>Pseudomonadati</taxon>
        <taxon>Pseudomonadota</taxon>
        <taxon>Betaproteobacteria</taxon>
        <taxon>Burkholderiales</taxon>
        <taxon>Burkholderiaceae</taxon>
        <taxon>Paraburkholderia</taxon>
    </lineage>
</organism>
<dbReference type="SUPFAM" id="SSF46785">
    <property type="entry name" value="Winged helix' DNA-binding domain"/>
    <property type="match status" value="1"/>
</dbReference>
<evidence type="ECO:0000313" key="7">
    <source>
        <dbReference type="Proteomes" id="UP001629432"/>
    </source>
</evidence>
<protein>
    <submittedName>
        <fullName evidence="6">LysR family transcriptional regulator</fullName>
    </submittedName>
</protein>
<evidence type="ECO:0000256" key="2">
    <source>
        <dbReference type="ARBA" id="ARBA00023015"/>
    </source>
</evidence>
<dbReference type="SUPFAM" id="SSF53850">
    <property type="entry name" value="Periplasmic binding protein-like II"/>
    <property type="match status" value="1"/>
</dbReference>
<evidence type="ECO:0000256" key="4">
    <source>
        <dbReference type="ARBA" id="ARBA00023163"/>
    </source>
</evidence>
<dbReference type="InterPro" id="IPR000847">
    <property type="entry name" value="LysR_HTH_N"/>
</dbReference>
<evidence type="ECO:0000313" key="6">
    <source>
        <dbReference type="EMBL" id="MFM0638103.1"/>
    </source>
</evidence>
<evidence type="ECO:0000256" key="1">
    <source>
        <dbReference type="ARBA" id="ARBA00009437"/>
    </source>
</evidence>